<keyword evidence="7 13" id="KW-0067">ATP-binding</keyword>
<dbReference type="OrthoDB" id="3176171at2759"/>
<keyword evidence="5 13" id="KW-0547">Nucleotide-binding</keyword>
<feature type="region of interest" description="Disordered" evidence="15">
    <location>
        <begin position="1014"/>
        <end position="1037"/>
    </location>
</feature>
<evidence type="ECO:0000256" key="14">
    <source>
        <dbReference type="SAM" id="Coils"/>
    </source>
</evidence>
<dbReference type="PROSITE" id="PS00411">
    <property type="entry name" value="KINESIN_MOTOR_1"/>
    <property type="match status" value="1"/>
</dbReference>
<accession>A0A9W8B0C2</accession>
<evidence type="ECO:0000256" key="15">
    <source>
        <dbReference type="SAM" id="MobiDB-lite"/>
    </source>
</evidence>
<dbReference type="GO" id="GO:0000073">
    <property type="term" value="P:initial mitotic spindle pole body separation"/>
    <property type="evidence" value="ECO:0007669"/>
    <property type="project" value="UniProtKB-ARBA"/>
</dbReference>
<keyword evidence="3" id="KW-0132">Cell division</keyword>
<keyword evidence="9 13" id="KW-0505">Motor protein</keyword>
<comment type="similarity">
    <text evidence="12">Belongs to the TRAFAC class myosin-kinesin ATPase superfamily. Kinesin family. KIN-5/BimC subfamily.</text>
</comment>
<evidence type="ECO:0000256" key="9">
    <source>
        <dbReference type="ARBA" id="ARBA00023175"/>
    </source>
</evidence>
<keyword evidence="8 14" id="KW-0175">Coiled coil</keyword>
<keyword evidence="10" id="KW-0206">Cytoskeleton</keyword>
<evidence type="ECO:0000313" key="18">
    <source>
        <dbReference type="Proteomes" id="UP001151582"/>
    </source>
</evidence>
<keyword evidence="11" id="KW-0131">Cell cycle</keyword>
<dbReference type="GO" id="GO:0005634">
    <property type="term" value="C:nucleus"/>
    <property type="evidence" value="ECO:0007669"/>
    <property type="project" value="TreeGrafter"/>
</dbReference>
<evidence type="ECO:0000256" key="3">
    <source>
        <dbReference type="ARBA" id="ARBA00022618"/>
    </source>
</evidence>
<dbReference type="SUPFAM" id="SSF52540">
    <property type="entry name" value="P-loop containing nucleoside triphosphate hydrolases"/>
    <property type="match status" value="1"/>
</dbReference>
<feature type="domain" description="Kinesin motor" evidence="16">
    <location>
        <begin position="1"/>
        <end position="336"/>
    </location>
</feature>
<dbReference type="InterPro" id="IPR027417">
    <property type="entry name" value="P-loop_NTPase"/>
</dbReference>
<dbReference type="GO" id="GO:0005524">
    <property type="term" value="F:ATP binding"/>
    <property type="evidence" value="ECO:0007669"/>
    <property type="project" value="UniProtKB-UniRule"/>
</dbReference>
<feature type="compositionally biased region" description="Polar residues" evidence="15">
    <location>
        <begin position="1017"/>
        <end position="1031"/>
    </location>
</feature>
<evidence type="ECO:0000256" key="2">
    <source>
        <dbReference type="ARBA" id="ARBA00022490"/>
    </source>
</evidence>
<dbReference type="PROSITE" id="PS50067">
    <property type="entry name" value="KINESIN_MOTOR_2"/>
    <property type="match status" value="1"/>
</dbReference>
<comment type="subcellular location">
    <subcellularLocation>
        <location evidence="1">Cytoplasm</location>
        <location evidence="1">Cytoskeleton</location>
    </subcellularLocation>
</comment>
<evidence type="ECO:0000256" key="11">
    <source>
        <dbReference type="ARBA" id="ARBA00023306"/>
    </source>
</evidence>
<evidence type="ECO:0000256" key="5">
    <source>
        <dbReference type="ARBA" id="ARBA00022741"/>
    </source>
</evidence>
<dbReference type="CDD" id="cd01364">
    <property type="entry name" value="KISc_BimC_Eg5"/>
    <property type="match status" value="1"/>
</dbReference>
<evidence type="ECO:0000256" key="12">
    <source>
        <dbReference type="ARBA" id="ARBA00034704"/>
    </source>
</evidence>
<dbReference type="GO" id="GO:0008017">
    <property type="term" value="F:microtubule binding"/>
    <property type="evidence" value="ECO:0007669"/>
    <property type="project" value="InterPro"/>
</dbReference>
<evidence type="ECO:0000256" key="6">
    <source>
        <dbReference type="ARBA" id="ARBA00022776"/>
    </source>
</evidence>
<gene>
    <name evidence="17" type="primary">KIP1</name>
    <name evidence="17" type="ORF">H4R34_003625</name>
</gene>
<dbReference type="GO" id="GO:0008574">
    <property type="term" value="F:plus-end-directed microtubule motor activity"/>
    <property type="evidence" value="ECO:0007669"/>
    <property type="project" value="TreeGrafter"/>
</dbReference>
<keyword evidence="6" id="KW-0498">Mitosis</keyword>
<comment type="caution">
    <text evidence="17">The sequence shown here is derived from an EMBL/GenBank/DDBJ whole genome shotgun (WGS) entry which is preliminary data.</text>
</comment>
<keyword evidence="18" id="KW-1185">Reference proteome</keyword>
<keyword evidence="2" id="KW-0963">Cytoplasm</keyword>
<evidence type="ECO:0000256" key="1">
    <source>
        <dbReference type="ARBA" id="ARBA00004245"/>
    </source>
</evidence>
<dbReference type="InterPro" id="IPR019821">
    <property type="entry name" value="Kinesin_motor_CS"/>
</dbReference>
<dbReference type="EMBL" id="JANBQB010000358">
    <property type="protein sequence ID" value="KAJ1977310.1"/>
    <property type="molecule type" value="Genomic_DNA"/>
</dbReference>
<evidence type="ECO:0000256" key="13">
    <source>
        <dbReference type="PROSITE-ProRule" id="PRU00283"/>
    </source>
</evidence>
<dbReference type="InterPro" id="IPR047149">
    <property type="entry name" value="KIF11-like"/>
</dbReference>
<feature type="non-terminal residue" evidence="17">
    <location>
        <position position="1037"/>
    </location>
</feature>
<evidence type="ECO:0000256" key="7">
    <source>
        <dbReference type="ARBA" id="ARBA00022840"/>
    </source>
</evidence>
<evidence type="ECO:0000259" key="16">
    <source>
        <dbReference type="PROSITE" id="PS50067"/>
    </source>
</evidence>
<feature type="coiled-coil region" evidence="14">
    <location>
        <begin position="345"/>
        <end position="372"/>
    </location>
</feature>
<dbReference type="GO" id="GO:0005876">
    <property type="term" value="C:spindle microtubule"/>
    <property type="evidence" value="ECO:0007669"/>
    <property type="project" value="TreeGrafter"/>
</dbReference>
<dbReference type="PRINTS" id="PR00380">
    <property type="entry name" value="KINESINHEAVY"/>
</dbReference>
<evidence type="ECO:0000256" key="10">
    <source>
        <dbReference type="ARBA" id="ARBA00023212"/>
    </source>
</evidence>
<dbReference type="GO" id="GO:0007018">
    <property type="term" value="P:microtubule-based movement"/>
    <property type="evidence" value="ECO:0007669"/>
    <property type="project" value="InterPro"/>
</dbReference>
<dbReference type="InterPro" id="IPR047241">
    <property type="entry name" value="KIF11-like_kin_motor_dom"/>
</dbReference>
<dbReference type="InterPro" id="IPR036961">
    <property type="entry name" value="Kinesin_motor_dom_sf"/>
</dbReference>
<feature type="binding site" evidence="13">
    <location>
        <begin position="82"/>
        <end position="89"/>
    </location>
    <ligand>
        <name>ATP</name>
        <dbReference type="ChEBI" id="CHEBI:30616"/>
    </ligand>
</feature>
<evidence type="ECO:0000256" key="4">
    <source>
        <dbReference type="ARBA" id="ARBA00022701"/>
    </source>
</evidence>
<reference evidence="17" key="1">
    <citation type="submission" date="2022-07" db="EMBL/GenBank/DDBJ databases">
        <title>Phylogenomic reconstructions and comparative analyses of Kickxellomycotina fungi.</title>
        <authorList>
            <person name="Reynolds N.K."/>
            <person name="Stajich J.E."/>
            <person name="Barry K."/>
            <person name="Grigoriev I.V."/>
            <person name="Crous P."/>
            <person name="Smith M.E."/>
        </authorList>
    </citation>
    <scope>NUCLEOTIDE SEQUENCE</scope>
    <source>
        <strain evidence="17">RSA 567</strain>
    </source>
</reference>
<dbReference type="Pfam" id="PF00225">
    <property type="entry name" value="Kinesin"/>
    <property type="match status" value="1"/>
</dbReference>
<evidence type="ECO:0000256" key="8">
    <source>
        <dbReference type="ARBA" id="ARBA00023054"/>
    </source>
</evidence>
<dbReference type="AlphaFoldDB" id="A0A9W8B0C2"/>
<feature type="coiled-coil region" evidence="14">
    <location>
        <begin position="396"/>
        <end position="423"/>
    </location>
</feature>
<protein>
    <submittedName>
        <fullName evidence="17">Kinesin- motor protein</fullName>
    </submittedName>
</protein>
<evidence type="ECO:0000313" key="17">
    <source>
        <dbReference type="EMBL" id="KAJ1977310.1"/>
    </source>
</evidence>
<dbReference type="FunFam" id="3.40.850.10:FF:000051">
    <property type="entry name" value="Kinesin-like protein bimC"/>
    <property type="match status" value="1"/>
</dbReference>
<sequence>MASGRNEREQRENLPVVISTNGDQGREVHVKAHPNDKLMGKTYTFDRVYGPDSQQANIYRDVALPILEEVLLGYNCTIFAYGQTGTGKTYTMEGDLSCPHGKCTDEAGIIPRTLFHLFEILDTNRTEYSVRVSYMELYNEELRDLLATGDDDQRKLRIFDDIAKDSAKKGVIIHGLEELPVNNAVDAIGVLQKGSIRRQVAATKCNDKSSRSHAIFSITVHIKEATPDGEDLLKVGKLYLVDLAGSENIGRSGAENRRAREAGMINQSLLTLGRVIDLLIKHTAYIPYRDSKLTRILQDSLGGHTKTSIIATIAPTKADFEETLNTLDYAHRARNIKNKPEINQRMTKKALIKEYIAEIERLKADLLAAREKNGVYLTSDSYQQLVDESRARRDLTSELKTELEKTQEAIQVANDKYQALTQLLNSTQGKLQQTEGLLLETNHQLVDTTKDLDMAKTALQEQVVVTNAHADTETSLDQVAHGLLTAIQGAVNDVHLLQAKVDRHDAVDQANEGHLSTFQSAVLEYTDFLQSEVREYQSLQKDYVDQFVEKLRGSLGNEQTVLKAHLQALDGAVAQTLDQSSTVGLQSQEYSQRVLDTAATLQQWHDELTDTGIVTTTALQAGLDSHLSALTTELDTHTARFTGSLAHMAQGVVQAVEQLQATFNDQKRHLETLQASALATVHRAAEESERISADMSALISKQGEEGTSHRKRIVAQVAALLTGAFDEQQQALTDRVRELQSRQIAVQGSWVDYHTTANTTLASIQSQITESSGTAAQLLTEAEHHIAEARGGALTMRDQITESQTAQAQQAIAAVWERQHEQIRPLLTKAMAETESLQTNSATFTRHSQAALAAGDSVLTAMAKRAKLDVDQVVASLDQDTVTVRDTMTELLGAFGKFSEDALHTLTQTSNRTKQLVTTDYERLSPTGVTPRKRSYDYVDSWPRTADSSELLDQYYARQGLKRPMSFSAEDVLKLLQEKMHAKQLSPTVVGSKDDVAMDTDDAGSGLDPSMDFHETPVSSRCNSSLSTYSVRTDLPP</sequence>
<dbReference type="PANTHER" id="PTHR47970">
    <property type="entry name" value="KINESIN-LIKE PROTEIN KIF11"/>
    <property type="match status" value="1"/>
</dbReference>
<dbReference type="GO" id="GO:0051301">
    <property type="term" value="P:cell division"/>
    <property type="evidence" value="ECO:0007669"/>
    <property type="project" value="UniProtKB-KW"/>
</dbReference>
<keyword evidence="4" id="KW-0493">Microtubule</keyword>
<dbReference type="GO" id="GO:0072686">
    <property type="term" value="C:mitotic spindle"/>
    <property type="evidence" value="ECO:0007669"/>
    <property type="project" value="TreeGrafter"/>
</dbReference>
<dbReference type="PANTHER" id="PTHR47970:SF12">
    <property type="entry name" value="KINESIN FAMILY MEMBER 11"/>
    <property type="match status" value="1"/>
</dbReference>
<dbReference type="Gene3D" id="3.40.850.10">
    <property type="entry name" value="Kinesin motor domain"/>
    <property type="match status" value="1"/>
</dbReference>
<organism evidence="17 18">
    <name type="scientific">Dimargaris verticillata</name>
    <dbReference type="NCBI Taxonomy" id="2761393"/>
    <lineage>
        <taxon>Eukaryota</taxon>
        <taxon>Fungi</taxon>
        <taxon>Fungi incertae sedis</taxon>
        <taxon>Zoopagomycota</taxon>
        <taxon>Kickxellomycotina</taxon>
        <taxon>Dimargaritomycetes</taxon>
        <taxon>Dimargaritales</taxon>
        <taxon>Dimargaritaceae</taxon>
        <taxon>Dimargaris</taxon>
    </lineage>
</organism>
<dbReference type="InterPro" id="IPR001752">
    <property type="entry name" value="Kinesin_motor_dom"/>
</dbReference>
<name>A0A9W8B0C2_9FUNG</name>
<proteinExistence type="inferred from homology"/>
<dbReference type="Proteomes" id="UP001151582">
    <property type="component" value="Unassembled WGS sequence"/>
</dbReference>
<dbReference type="SMART" id="SM00129">
    <property type="entry name" value="KISc"/>
    <property type="match status" value="1"/>
</dbReference>